<dbReference type="HOGENOM" id="CLU_079455_0_0_1"/>
<evidence type="ECO:0000313" key="10">
    <source>
        <dbReference type="EMBL" id="ELU04086.1"/>
    </source>
</evidence>
<keyword evidence="6" id="KW-0325">Glycoprotein</keyword>
<comment type="similarity">
    <text evidence="7">Belongs to the SPRING family.</text>
</comment>
<reference evidence="10 12" key="2">
    <citation type="journal article" date="2013" name="Nature">
        <title>Insights into bilaterian evolution from three spiralian genomes.</title>
        <authorList>
            <person name="Simakov O."/>
            <person name="Marletaz F."/>
            <person name="Cho S.J."/>
            <person name="Edsinger-Gonzales E."/>
            <person name="Havlak P."/>
            <person name="Hellsten U."/>
            <person name="Kuo D.H."/>
            <person name="Larsson T."/>
            <person name="Lv J."/>
            <person name="Arendt D."/>
            <person name="Savage R."/>
            <person name="Osoegawa K."/>
            <person name="de Jong P."/>
            <person name="Grimwood J."/>
            <person name="Chapman J.A."/>
            <person name="Shapiro H."/>
            <person name="Aerts A."/>
            <person name="Otillar R.P."/>
            <person name="Terry A.Y."/>
            <person name="Boore J.L."/>
            <person name="Grigoriev I.V."/>
            <person name="Lindberg D.R."/>
            <person name="Seaver E.C."/>
            <person name="Weisblat D.A."/>
            <person name="Putnam N.H."/>
            <person name="Rokhsar D.S."/>
        </authorList>
    </citation>
    <scope>NUCLEOTIDE SEQUENCE</scope>
    <source>
        <strain evidence="10 12">I ESC-2004</strain>
    </source>
</reference>
<evidence type="ECO:0000256" key="9">
    <source>
        <dbReference type="SAM" id="Phobius"/>
    </source>
</evidence>
<evidence type="ECO:0000256" key="3">
    <source>
        <dbReference type="ARBA" id="ARBA00022989"/>
    </source>
</evidence>
<feature type="transmembrane region" description="Helical" evidence="9">
    <location>
        <begin position="12"/>
        <end position="29"/>
    </location>
</feature>
<dbReference type="EMBL" id="KB302615">
    <property type="protein sequence ID" value="ELU04086.1"/>
    <property type="molecule type" value="Genomic_DNA"/>
</dbReference>
<evidence type="ECO:0000256" key="2">
    <source>
        <dbReference type="ARBA" id="ARBA00022692"/>
    </source>
</evidence>
<protein>
    <recommendedName>
        <fullName evidence="8">SREBP regulating gene protein</fullName>
    </recommendedName>
</protein>
<evidence type="ECO:0000256" key="5">
    <source>
        <dbReference type="ARBA" id="ARBA00023136"/>
    </source>
</evidence>
<evidence type="ECO:0000256" key="4">
    <source>
        <dbReference type="ARBA" id="ARBA00023034"/>
    </source>
</evidence>
<dbReference type="AlphaFoldDB" id="R7UDA5"/>
<dbReference type="EnsemblMetazoa" id="CapteT93600">
    <property type="protein sequence ID" value="CapteP93600"/>
    <property type="gene ID" value="CapteG93600"/>
</dbReference>
<dbReference type="FunCoup" id="R7UDA5">
    <property type="interactions" value="203"/>
</dbReference>
<comment type="subcellular location">
    <subcellularLocation>
        <location evidence="1">Golgi apparatus membrane</location>
        <topology evidence="1">Single-pass membrane protein</topology>
    </subcellularLocation>
</comment>
<dbReference type="PANTHER" id="PTHR13481:SF0">
    <property type="entry name" value="SREBP REGULATING GENE PROTEIN"/>
    <property type="match status" value="1"/>
</dbReference>
<name>R7UDA5_CAPTE</name>
<accession>R7UDA5</accession>
<keyword evidence="5 9" id="KW-0472">Membrane</keyword>
<evidence type="ECO:0000256" key="6">
    <source>
        <dbReference type="ARBA" id="ARBA00023180"/>
    </source>
</evidence>
<evidence type="ECO:0000256" key="8">
    <source>
        <dbReference type="ARBA" id="ARBA00023485"/>
    </source>
</evidence>
<evidence type="ECO:0000256" key="7">
    <source>
        <dbReference type="ARBA" id="ARBA00023461"/>
    </source>
</evidence>
<dbReference type="GO" id="GO:0000139">
    <property type="term" value="C:Golgi membrane"/>
    <property type="evidence" value="ECO:0007669"/>
    <property type="project" value="UniProtKB-SubCell"/>
</dbReference>
<gene>
    <name evidence="10" type="ORF">CAPTEDRAFT_93600</name>
</gene>
<dbReference type="EMBL" id="AMQN01001441">
    <property type="status" value="NOT_ANNOTATED_CDS"/>
    <property type="molecule type" value="Genomic_DNA"/>
</dbReference>
<reference evidence="12" key="1">
    <citation type="submission" date="2012-12" db="EMBL/GenBank/DDBJ databases">
        <authorList>
            <person name="Hellsten U."/>
            <person name="Grimwood J."/>
            <person name="Chapman J.A."/>
            <person name="Shapiro H."/>
            <person name="Aerts A."/>
            <person name="Otillar R.P."/>
            <person name="Terry A.Y."/>
            <person name="Boore J.L."/>
            <person name="Simakov O."/>
            <person name="Marletaz F."/>
            <person name="Cho S.-J."/>
            <person name="Edsinger-Gonzales E."/>
            <person name="Havlak P."/>
            <person name="Kuo D.-H."/>
            <person name="Larsson T."/>
            <person name="Lv J."/>
            <person name="Arendt D."/>
            <person name="Savage R."/>
            <person name="Osoegawa K."/>
            <person name="de Jong P."/>
            <person name="Lindberg D.R."/>
            <person name="Seaver E.C."/>
            <person name="Weisblat D.A."/>
            <person name="Putnam N.H."/>
            <person name="Grigoriev I.V."/>
            <person name="Rokhsar D.S."/>
        </authorList>
    </citation>
    <scope>NUCLEOTIDE SEQUENCE</scope>
    <source>
        <strain evidence="12">I ESC-2004</strain>
    </source>
</reference>
<keyword evidence="4" id="KW-0333">Golgi apparatus</keyword>
<dbReference type="Proteomes" id="UP000014760">
    <property type="component" value="Unassembled WGS sequence"/>
</dbReference>
<sequence length="211" mass="23805">MWGSRLIRRRWFLAVVFGFSLVYFLSSIYKQVLSPVEERFLVNEKLESGSFQWHAQHPQNPADSGNFTLNITGVNNCRNSVQGQVLIADDEGYVCKRKDVKGSGCCSLSAATTKRYVCDSCTKNGCCEVYEHCVSCCLLPEKQPLLRNILSRASDSFRHLFASVADHFELCLAKCRTSSQSVQHENSYRDPKLKYCYGEALPDLQAAPVKK</sequence>
<organism evidence="10">
    <name type="scientific">Capitella teleta</name>
    <name type="common">Polychaete worm</name>
    <dbReference type="NCBI Taxonomy" id="283909"/>
    <lineage>
        <taxon>Eukaryota</taxon>
        <taxon>Metazoa</taxon>
        <taxon>Spiralia</taxon>
        <taxon>Lophotrochozoa</taxon>
        <taxon>Annelida</taxon>
        <taxon>Polychaeta</taxon>
        <taxon>Sedentaria</taxon>
        <taxon>Scolecida</taxon>
        <taxon>Capitellidae</taxon>
        <taxon>Capitella</taxon>
    </lineage>
</organism>
<dbReference type="InterPro" id="IPR019352">
    <property type="entry name" value="SPRING1"/>
</dbReference>
<dbReference type="PANTHER" id="PTHR13481">
    <property type="entry name" value="SREBP REGULATING GENE PROTEIN"/>
    <property type="match status" value="1"/>
</dbReference>
<dbReference type="GO" id="GO:2000640">
    <property type="term" value="P:positive regulation of SREBP signaling pathway"/>
    <property type="evidence" value="ECO:0007669"/>
    <property type="project" value="InterPro"/>
</dbReference>
<keyword evidence="3 9" id="KW-1133">Transmembrane helix</keyword>
<keyword evidence="12" id="KW-1185">Reference proteome</keyword>
<proteinExistence type="inferred from homology"/>
<evidence type="ECO:0000256" key="1">
    <source>
        <dbReference type="ARBA" id="ARBA00004194"/>
    </source>
</evidence>
<dbReference type="Pfam" id="PF10218">
    <property type="entry name" value="SPRING1"/>
    <property type="match status" value="1"/>
</dbReference>
<keyword evidence="2 9" id="KW-0812">Transmembrane</keyword>
<reference evidence="11" key="3">
    <citation type="submission" date="2015-06" db="UniProtKB">
        <authorList>
            <consortium name="EnsemblMetazoa"/>
        </authorList>
    </citation>
    <scope>IDENTIFICATION</scope>
</reference>
<dbReference type="OrthoDB" id="70142at2759"/>
<evidence type="ECO:0000313" key="12">
    <source>
        <dbReference type="Proteomes" id="UP000014760"/>
    </source>
</evidence>
<dbReference type="OMA" id="QHICKSC"/>
<evidence type="ECO:0000313" key="11">
    <source>
        <dbReference type="EnsemblMetazoa" id="CapteP93600"/>
    </source>
</evidence>